<dbReference type="OrthoDB" id="2973014at2"/>
<name>A0A411YJH5_9ACTN</name>
<dbReference type="RefSeq" id="WP_131156255.1">
    <property type="nucleotide sequence ID" value="NZ_CP036402.1"/>
</dbReference>
<evidence type="ECO:0000259" key="1">
    <source>
        <dbReference type="Pfam" id="PF07905"/>
    </source>
</evidence>
<evidence type="ECO:0000259" key="2">
    <source>
        <dbReference type="Pfam" id="PF13556"/>
    </source>
</evidence>
<dbReference type="PANTHER" id="PTHR33744:SF1">
    <property type="entry name" value="DNA-BINDING TRANSCRIPTIONAL ACTIVATOR ADER"/>
    <property type="match status" value="1"/>
</dbReference>
<dbReference type="AlphaFoldDB" id="A0A411YJH5"/>
<feature type="domain" description="PucR C-terminal helix-turn-helix" evidence="2">
    <location>
        <begin position="411"/>
        <end position="468"/>
    </location>
</feature>
<protein>
    <submittedName>
        <fullName evidence="3">PucR family transcriptional regulator</fullName>
    </submittedName>
</protein>
<dbReference type="KEGG" id="erz:ER308_17920"/>
<sequence>MDPHLGDRRHRSAAAGGEVLLTTGLGLRGSDAAGLRRYAHEIVDHGGVALCIELGRTFRRIPDELIEVADARGLVVVALHRVVPFVDVTRDVHARIVDRRVASLHRREHYAARLDDVLLNGRGPAAVVREVAALAETNAWFIGVDGRVVTGTSDAPQGGRAERAVLVQGTPVGSLTVASPPTPEVTDLLERGATALGIALTRTGEAPMGGNDAARAALADLVRGFASGAGETAARLSLLGAPTRPVRAYFGIALVVTAPERAEAAERALRDLAREAFPWSVTGTVDQLLCGVVGVTDPTPDRLRKRLEDLLAALPERADPTGRHGDPLMRALSVGPGVGDLDAADTTLGEAVEIAGLAAHLSLGERIVLAEDAALVRLLVRFAEDPALEDFVDARIGALLDHDAARGSRDLETLEAYVETRGSKTATAQRLGVRRQTVYQRLERIEQLLGGSLDEPNRWLAVSLALLARAVRTAGPVRGAAAPPGSPRAR</sequence>
<dbReference type="EMBL" id="CP036402">
    <property type="protein sequence ID" value="QBI21262.1"/>
    <property type="molecule type" value="Genomic_DNA"/>
</dbReference>
<reference evidence="3 4" key="1">
    <citation type="submission" date="2019-01" db="EMBL/GenBank/DDBJ databases">
        <title>Egibacter rhizosphaerae EGI 80759T.</title>
        <authorList>
            <person name="Chen D.-D."/>
            <person name="Tian Y."/>
            <person name="Jiao J.-Y."/>
            <person name="Zhang X.-T."/>
            <person name="Zhang Y.-G."/>
            <person name="Zhang Y."/>
            <person name="Xiao M."/>
            <person name="Shu W.-S."/>
            <person name="Li W.-J."/>
        </authorList>
    </citation>
    <scope>NUCLEOTIDE SEQUENCE [LARGE SCALE GENOMIC DNA]</scope>
    <source>
        <strain evidence="3 4">EGI 80759</strain>
    </source>
</reference>
<keyword evidence="4" id="KW-1185">Reference proteome</keyword>
<evidence type="ECO:0000313" key="4">
    <source>
        <dbReference type="Proteomes" id="UP000291469"/>
    </source>
</evidence>
<dbReference type="Gene3D" id="1.10.10.2840">
    <property type="entry name" value="PucR C-terminal helix-turn-helix domain"/>
    <property type="match status" value="1"/>
</dbReference>
<dbReference type="PANTHER" id="PTHR33744">
    <property type="entry name" value="CARBOHYDRATE DIACID REGULATOR"/>
    <property type="match status" value="1"/>
</dbReference>
<dbReference type="InterPro" id="IPR025736">
    <property type="entry name" value="PucR_C-HTH_dom"/>
</dbReference>
<proteinExistence type="predicted"/>
<dbReference type="Pfam" id="PF07905">
    <property type="entry name" value="PucR"/>
    <property type="match status" value="1"/>
</dbReference>
<dbReference type="InterPro" id="IPR042070">
    <property type="entry name" value="PucR_C-HTH_sf"/>
</dbReference>
<dbReference type="InterPro" id="IPR012914">
    <property type="entry name" value="PucR_dom"/>
</dbReference>
<gene>
    <name evidence="3" type="ORF">ER308_17920</name>
</gene>
<organism evidence="3 4">
    <name type="scientific">Egibacter rhizosphaerae</name>
    <dbReference type="NCBI Taxonomy" id="1670831"/>
    <lineage>
        <taxon>Bacteria</taxon>
        <taxon>Bacillati</taxon>
        <taxon>Actinomycetota</taxon>
        <taxon>Nitriliruptoria</taxon>
        <taxon>Egibacterales</taxon>
        <taxon>Egibacteraceae</taxon>
        <taxon>Egibacter</taxon>
    </lineage>
</organism>
<dbReference type="Proteomes" id="UP000291469">
    <property type="component" value="Chromosome"/>
</dbReference>
<evidence type="ECO:0000313" key="3">
    <source>
        <dbReference type="EMBL" id="QBI21262.1"/>
    </source>
</evidence>
<feature type="domain" description="Purine catabolism PurC-like" evidence="1">
    <location>
        <begin position="14"/>
        <end position="96"/>
    </location>
</feature>
<dbReference type="Pfam" id="PF13556">
    <property type="entry name" value="HTH_30"/>
    <property type="match status" value="1"/>
</dbReference>
<accession>A0A411YJH5</accession>
<dbReference type="InterPro" id="IPR051448">
    <property type="entry name" value="CdaR-like_regulators"/>
</dbReference>